<evidence type="ECO:0000313" key="2">
    <source>
        <dbReference type="EMBL" id="AKL98597.1"/>
    </source>
</evidence>
<organism evidence="2 3">
    <name type="scientific">Endomicrobium proavitum</name>
    <dbReference type="NCBI Taxonomy" id="1408281"/>
    <lineage>
        <taxon>Bacteria</taxon>
        <taxon>Pseudomonadati</taxon>
        <taxon>Elusimicrobiota</taxon>
        <taxon>Endomicrobiia</taxon>
        <taxon>Endomicrobiales</taxon>
        <taxon>Endomicrobiaceae</taxon>
        <taxon>Endomicrobium</taxon>
    </lineage>
</organism>
<evidence type="ECO:0000313" key="3">
    <source>
        <dbReference type="Proteomes" id="UP000035337"/>
    </source>
</evidence>
<dbReference type="Proteomes" id="UP000035337">
    <property type="component" value="Chromosome"/>
</dbReference>
<keyword evidence="1" id="KW-0732">Signal</keyword>
<accession>A0A0G3WL59</accession>
<dbReference type="EMBL" id="CP009498">
    <property type="protein sequence ID" value="AKL98597.1"/>
    <property type="molecule type" value="Genomic_DNA"/>
</dbReference>
<evidence type="ECO:0008006" key="4">
    <source>
        <dbReference type="Google" id="ProtNLM"/>
    </source>
</evidence>
<dbReference type="AlphaFoldDB" id="A0A0G3WL59"/>
<keyword evidence="3" id="KW-1185">Reference proteome</keyword>
<gene>
    <name evidence="2" type="ORF">Epro_1218</name>
</gene>
<evidence type="ECO:0000256" key="1">
    <source>
        <dbReference type="SAM" id="SignalP"/>
    </source>
</evidence>
<dbReference type="STRING" id="1408281.Epro_1218"/>
<sequence length="189" mass="20337">MKKFLIVLSAMFIVSQIAFATPPTDQEFIIKAGVQPQSIFSFNGDDANANVGAAAGFEYFKYLGNVVALGAGATYDLPRNFKDSSYSGDVSFMPLYIGVKARTPLKGLAANYGFITGRIGYSAFIPNASWIKSSSGGLYYAGGVGINISCLVIEAVYAVNNFSFKYAADNKTYKETDSTISLYAGFKFE</sequence>
<reference evidence="2 3" key="1">
    <citation type="submission" date="2014-09" db="EMBL/GenBank/DDBJ databases">
        <title>Complete genome sequence of Endomicrobium proavitum.</title>
        <authorList>
            <person name="Zheng H."/>
        </authorList>
    </citation>
    <scope>NUCLEOTIDE SEQUENCE [LARGE SCALE GENOMIC DNA]</scope>
    <source>
        <strain evidence="2 3">Rsa215</strain>
    </source>
</reference>
<dbReference type="KEGG" id="epo:Epro_1218"/>
<dbReference type="RefSeq" id="WP_052571280.1">
    <property type="nucleotide sequence ID" value="NZ_CP009498.1"/>
</dbReference>
<feature type="signal peptide" evidence="1">
    <location>
        <begin position="1"/>
        <end position="20"/>
    </location>
</feature>
<protein>
    <recommendedName>
        <fullName evidence="4">Outer membrane protein beta-barrel domain-containing protein</fullName>
    </recommendedName>
</protein>
<feature type="chain" id="PRO_5005186220" description="Outer membrane protein beta-barrel domain-containing protein" evidence="1">
    <location>
        <begin position="21"/>
        <end position="189"/>
    </location>
</feature>
<proteinExistence type="predicted"/>
<name>A0A0G3WL59_9BACT</name>